<evidence type="ECO:0000313" key="1">
    <source>
        <dbReference type="EMBL" id="EJX03335.1"/>
    </source>
</evidence>
<reference evidence="1" key="1">
    <citation type="journal article" date="2012" name="PLoS ONE">
        <title>Gene sets for utilization of primary and secondary nutrition supplies in the distal gut of endangered iberian lynx.</title>
        <authorList>
            <person name="Alcaide M."/>
            <person name="Messina E."/>
            <person name="Richter M."/>
            <person name="Bargiela R."/>
            <person name="Peplies J."/>
            <person name="Huws S.A."/>
            <person name="Newbold C.J."/>
            <person name="Golyshin P.N."/>
            <person name="Simon M.A."/>
            <person name="Lopez G."/>
            <person name="Yakimov M.M."/>
            <person name="Ferrer M."/>
        </authorList>
    </citation>
    <scope>NUCLEOTIDE SEQUENCE</scope>
</reference>
<sequence length="69" mass="8197">IRFDFWRAIRYNTSRQDPGKVRPQRAARPGRKLCGRENMDQHFEPTSLETEEALVGQISYEELLSELRF</sequence>
<comment type="caution">
    <text evidence="1">The sequence shown here is derived from an EMBL/GenBank/DDBJ whole genome shotgun (WGS) entry which is preliminary data.</text>
</comment>
<dbReference type="EMBL" id="AMCI01002210">
    <property type="protein sequence ID" value="EJX03335.1"/>
    <property type="molecule type" value="Genomic_DNA"/>
</dbReference>
<dbReference type="AlphaFoldDB" id="J9GSS3"/>
<organism evidence="1">
    <name type="scientific">gut metagenome</name>
    <dbReference type="NCBI Taxonomy" id="749906"/>
    <lineage>
        <taxon>unclassified sequences</taxon>
        <taxon>metagenomes</taxon>
        <taxon>organismal metagenomes</taxon>
    </lineage>
</organism>
<feature type="non-terminal residue" evidence="1">
    <location>
        <position position="1"/>
    </location>
</feature>
<proteinExistence type="predicted"/>
<name>J9GSS3_9ZZZZ</name>
<gene>
    <name evidence="1" type="ORF">EVA_08559</name>
</gene>
<protein>
    <submittedName>
        <fullName evidence="1">Uncharacterized protein</fullName>
    </submittedName>
</protein>
<accession>J9GSS3</accession>